<accession>A6HC51</accession>
<gene>
    <name evidence="1" type="ORF">rCG_61342</name>
</gene>
<dbReference type="EMBL" id="CH473947">
    <property type="protein sequence ID" value="EDM03606.1"/>
    <property type="molecule type" value="Genomic_DNA"/>
</dbReference>
<sequence>MEKTEDSSTLCSL</sequence>
<proteinExistence type="predicted"/>
<organism evidence="1 2">
    <name type="scientific">Rattus norvegicus</name>
    <name type="common">Rat</name>
    <dbReference type="NCBI Taxonomy" id="10116"/>
    <lineage>
        <taxon>Eukaryota</taxon>
        <taxon>Metazoa</taxon>
        <taxon>Chordata</taxon>
        <taxon>Craniata</taxon>
        <taxon>Vertebrata</taxon>
        <taxon>Euteleostomi</taxon>
        <taxon>Mammalia</taxon>
        <taxon>Eutheria</taxon>
        <taxon>Euarchontoglires</taxon>
        <taxon>Glires</taxon>
        <taxon>Rodentia</taxon>
        <taxon>Myomorpha</taxon>
        <taxon>Muroidea</taxon>
        <taxon>Muridae</taxon>
        <taxon>Murinae</taxon>
        <taxon>Rattus</taxon>
    </lineage>
</organism>
<name>A6HC51_RAT</name>
<reference evidence="2" key="1">
    <citation type="submission" date="2005-09" db="EMBL/GenBank/DDBJ databases">
        <authorList>
            <person name="Mural R.J."/>
            <person name="Li P.W."/>
            <person name="Adams M.D."/>
            <person name="Amanatides P.G."/>
            <person name="Baden-Tillson H."/>
            <person name="Barnstead M."/>
            <person name="Chin S.H."/>
            <person name="Dew I."/>
            <person name="Evans C.A."/>
            <person name="Ferriera S."/>
            <person name="Flanigan M."/>
            <person name="Fosler C."/>
            <person name="Glodek A."/>
            <person name="Gu Z."/>
            <person name="Holt R.A."/>
            <person name="Jennings D."/>
            <person name="Kraft C.L."/>
            <person name="Lu F."/>
            <person name="Nguyen T."/>
            <person name="Nusskern D.R."/>
            <person name="Pfannkoch C.M."/>
            <person name="Sitter C."/>
            <person name="Sutton G.G."/>
            <person name="Venter J.C."/>
            <person name="Wang Z."/>
            <person name="Woodage T."/>
            <person name="Zheng X.H."/>
            <person name="Zhong F."/>
        </authorList>
    </citation>
    <scope>NUCLEOTIDE SEQUENCE [LARGE SCALE GENOMIC DNA]</scope>
    <source>
        <strain>BN</strain>
        <strain evidence="2">Sprague-Dawley</strain>
    </source>
</reference>
<evidence type="ECO:0000313" key="1">
    <source>
        <dbReference type="EMBL" id="EDM03606.1"/>
    </source>
</evidence>
<evidence type="ECO:0000313" key="2">
    <source>
        <dbReference type="Proteomes" id="UP000234681"/>
    </source>
</evidence>
<dbReference type="Proteomes" id="UP000234681">
    <property type="component" value="Chromosome 6"/>
</dbReference>
<protein>
    <submittedName>
        <fullName evidence="1">RCG61342</fullName>
    </submittedName>
</protein>